<reference evidence="2 3" key="1">
    <citation type="submission" date="2020-05" db="EMBL/GenBank/DDBJ databases">
        <title>Paenibacillus glebae, sp. nov., Paenibacillus humi sp. nov., Paenibacillus pedi sp. nov., Paenibacillus terrestris sp. nov. and Paenibacillus terricola sp. nov., isolated from a forest top soil sample.</title>
        <authorList>
            <person name="Qi S."/>
            <person name="Carlier A."/>
            <person name="Cnockaert M."/>
            <person name="Vandamme P."/>
        </authorList>
    </citation>
    <scope>NUCLEOTIDE SEQUENCE [LARGE SCALE GENOMIC DNA]</scope>
    <source>
        <strain evidence="2 3">LMG 29502</strain>
    </source>
</reference>
<proteinExistence type="predicted"/>
<dbReference type="EMBL" id="JABMKX010000002">
    <property type="protein sequence ID" value="NQX44406.1"/>
    <property type="molecule type" value="Genomic_DNA"/>
</dbReference>
<accession>A0ABX2DLS1</accession>
<sequence length="224" mass="24087">MKKLKSLLVILLIFTILPVKGAFANIGPGVVYIDFGPNGQNVNTFKLEGSGTGHNMKFYNLEGIAFFSTPTTGLSLTGNYGNYSAGNEVIRMIEITLDNGAELTGLNWTANNGSTGKVTMISSTNPLITPTPTKTPEPTPSVTPEAPSGSRAILTLTLITGDDKEFDLSMSEVTTFLAWYDSASGSARHGIDKHGNIKGPFSKRTEYVIHDKILTFEVSEYTAQ</sequence>
<evidence type="ECO:0000256" key="1">
    <source>
        <dbReference type="SAM" id="MobiDB-lite"/>
    </source>
</evidence>
<feature type="region of interest" description="Disordered" evidence="1">
    <location>
        <begin position="128"/>
        <end position="148"/>
    </location>
</feature>
<evidence type="ECO:0000313" key="3">
    <source>
        <dbReference type="Proteomes" id="UP000711047"/>
    </source>
</evidence>
<organism evidence="2 3">
    <name type="scientific">Paenibacillus tritici</name>
    <dbReference type="NCBI Taxonomy" id="1873425"/>
    <lineage>
        <taxon>Bacteria</taxon>
        <taxon>Bacillati</taxon>
        <taxon>Bacillota</taxon>
        <taxon>Bacilli</taxon>
        <taxon>Bacillales</taxon>
        <taxon>Paenibacillaceae</taxon>
        <taxon>Paenibacillus</taxon>
    </lineage>
</organism>
<evidence type="ECO:0000313" key="2">
    <source>
        <dbReference type="EMBL" id="NQX44406.1"/>
    </source>
</evidence>
<gene>
    <name evidence="2" type="ORF">HQN87_03590</name>
</gene>
<protein>
    <submittedName>
        <fullName evidence="2">Uncharacterized protein</fullName>
    </submittedName>
</protein>
<dbReference type="RefSeq" id="WP_173127948.1">
    <property type="nucleotide sequence ID" value="NZ_JABMKX010000002.1"/>
</dbReference>
<comment type="caution">
    <text evidence="2">The sequence shown here is derived from an EMBL/GenBank/DDBJ whole genome shotgun (WGS) entry which is preliminary data.</text>
</comment>
<dbReference type="Proteomes" id="UP000711047">
    <property type="component" value="Unassembled WGS sequence"/>
</dbReference>
<name>A0ABX2DLS1_9BACL</name>
<keyword evidence="3" id="KW-1185">Reference proteome</keyword>